<proteinExistence type="predicted"/>
<dbReference type="CDD" id="cd17535">
    <property type="entry name" value="REC_NarL-like"/>
    <property type="match status" value="1"/>
</dbReference>
<dbReference type="AlphaFoldDB" id="A0A2X4WSV8"/>
<dbReference type="PROSITE" id="PS50110">
    <property type="entry name" value="RESPONSE_REGULATORY"/>
    <property type="match status" value="1"/>
</dbReference>
<evidence type="ECO:0000313" key="5">
    <source>
        <dbReference type="Proteomes" id="UP000249091"/>
    </source>
</evidence>
<keyword evidence="5" id="KW-1185">Reference proteome</keyword>
<dbReference type="InterPro" id="IPR001789">
    <property type="entry name" value="Sig_transdc_resp-reg_receiver"/>
</dbReference>
<dbReference type="EMBL" id="LS483468">
    <property type="protein sequence ID" value="SQI30055.1"/>
    <property type="molecule type" value="Genomic_DNA"/>
</dbReference>
<keyword evidence="1" id="KW-0238">DNA-binding</keyword>
<evidence type="ECO:0000259" key="3">
    <source>
        <dbReference type="PROSITE" id="PS50110"/>
    </source>
</evidence>
<dbReference type="InterPro" id="IPR058245">
    <property type="entry name" value="NreC/VraR/RcsB-like_REC"/>
</dbReference>
<dbReference type="Gene3D" id="3.40.50.2300">
    <property type="match status" value="1"/>
</dbReference>
<dbReference type="Proteomes" id="UP000249091">
    <property type="component" value="Chromosome 1"/>
</dbReference>
<feature type="domain" description="Response regulatory" evidence="3">
    <location>
        <begin position="3"/>
        <end position="104"/>
    </location>
</feature>
<gene>
    <name evidence="4" type="primary">uvrY</name>
    <name evidence="4" type="ORF">NCTC10994_01372</name>
</gene>
<dbReference type="GO" id="GO:0003677">
    <property type="term" value="F:DNA binding"/>
    <property type="evidence" value="ECO:0007669"/>
    <property type="project" value="UniProtKB-KW"/>
</dbReference>
<dbReference type="PANTHER" id="PTHR43214">
    <property type="entry name" value="TWO-COMPONENT RESPONSE REGULATOR"/>
    <property type="match status" value="1"/>
</dbReference>
<evidence type="ECO:0000256" key="2">
    <source>
        <dbReference type="PROSITE-ProRule" id="PRU00169"/>
    </source>
</evidence>
<reference evidence="4 5" key="1">
    <citation type="submission" date="2018-06" db="EMBL/GenBank/DDBJ databases">
        <authorList>
            <consortium name="Pathogen Informatics"/>
            <person name="Doyle S."/>
        </authorList>
    </citation>
    <scope>NUCLEOTIDE SEQUENCE [LARGE SCALE GENOMIC DNA]</scope>
    <source>
        <strain evidence="4 5">NCTC10994</strain>
    </source>
</reference>
<feature type="modified residue" description="4-aspartylphosphate" evidence="2">
    <location>
        <position position="54"/>
    </location>
</feature>
<dbReference type="SMART" id="SM00448">
    <property type="entry name" value="REC"/>
    <property type="match status" value="1"/>
</dbReference>
<dbReference type="Pfam" id="PF00072">
    <property type="entry name" value="Response_reg"/>
    <property type="match status" value="1"/>
</dbReference>
<protein>
    <submittedName>
        <fullName evidence="4">NarL family two-component response regulator</fullName>
    </submittedName>
</protein>
<dbReference type="GO" id="GO:0000160">
    <property type="term" value="P:phosphorelay signal transduction system"/>
    <property type="evidence" value="ECO:0007669"/>
    <property type="project" value="InterPro"/>
</dbReference>
<evidence type="ECO:0000313" key="4">
    <source>
        <dbReference type="EMBL" id="SQI30055.1"/>
    </source>
</evidence>
<dbReference type="KEGG" id="rcr:NCTC10994_01372"/>
<dbReference type="STRING" id="1219011.GCA_001895045_02024"/>
<sequence length="104" mass="11001">MIRVVLVDDQALVREGLRALLERTDDIVVVGEADDGDDGVLMVAATAPDVVLMDIRMPGTDGIAATRRIIDDPALSQVHVVVLTTFDTDDNVLDTIRAGASASS</sequence>
<evidence type="ECO:0000256" key="1">
    <source>
        <dbReference type="ARBA" id="ARBA00023125"/>
    </source>
</evidence>
<dbReference type="InterPro" id="IPR039420">
    <property type="entry name" value="WalR-like"/>
</dbReference>
<dbReference type="RefSeq" id="WP_307718194.1">
    <property type="nucleotide sequence ID" value="NZ_JAFBBL010000001.1"/>
</dbReference>
<keyword evidence="2" id="KW-0597">Phosphoprotein</keyword>
<accession>A0A2X4WSV8</accession>
<organism evidence="4 5">
    <name type="scientific">Rhodococcus coprophilus</name>
    <dbReference type="NCBI Taxonomy" id="38310"/>
    <lineage>
        <taxon>Bacteria</taxon>
        <taxon>Bacillati</taxon>
        <taxon>Actinomycetota</taxon>
        <taxon>Actinomycetes</taxon>
        <taxon>Mycobacteriales</taxon>
        <taxon>Nocardiaceae</taxon>
        <taxon>Rhodococcus</taxon>
    </lineage>
</organism>
<name>A0A2X4WSV8_9NOCA</name>
<dbReference type="SUPFAM" id="SSF52172">
    <property type="entry name" value="CheY-like"/>
    <property type="match status" value="1"/>
</dbReference>
<dbReference type="InterPro" id="IPR011006">
    <property type="entry name" value="CheY-like_superfamily"/>
</dbReference>